<dbReference type="Proteomes" id="UP000034694">
    <property type="component" value="Unassembled WGS sequence"/>
</dbReference>
<comment type="caution">
    <text evidence="1">The sequence shown here is derived from an EMBL/GenBank/DDBJ whole genome shotgun (WGS) entry which is preliminary data.</text>
</comment>
<sequence length="205" mass="22884">MADLTNLQLIAEITSRINRPDFDGIARRVSADRIDFYKKECFYGGQATDTSISTAVGTSNYNYPTGFEQVNQIQLLNGSVWLPLAQKPYSYINNIDLVQPGIRSLPALWAPYGSQFRLFPTPNAIYPLELTMDLPPGPPADDATNFWTTAAQSLVINGTCAEICRVYTHDEQGIKDYGDAELREIVSLGSKTIRLRNGIRTRPYL</sequence>
<evidence type="ECO:0000313" key="1">
    <source>
        <dbReference type="EMBL" id="KKU98303.1"/>
    </source>
</evidence>
<reference evidence="1 2" key="1">
    <citation type="journal article" date="2015" name="Nature">
        <title>rRNA introns, odd ribosomes, and small enigmatic genomes across a large radiation of phyla.</title>
        <authorList>
            <person name="Brown C.T."/>
            <person name="Hug L.A."/>
            <person name="Thomas B.C."/>
            <person name="Sharon I."/>
            <person name="Castelle C.J."/>
            <person name="Singh A."/>
            <person name="Wilkins M.J."/>
            <person name="Williams K.H."/>
            <person name="Banfield J.F."/>
        </authorList>
    </citation>
    <scope>NUCLEOTIDE SEQUENCE [LARGE SCALE GENOMIC DNA]</scope>
</reference>
<dbReference type="AlphaFoldDB" id="A0A0G1X6R4"/>
<dbReference type="Pfam" id="PF24175">
    <property type="entry name" value="SU10_adaptor"/>
    <property type="match status" value="1"/>
</dbReference>
<protein>
    <submittedName>
        <fullName evidence="1">Uncharacterized protein</fullName>
    </submittedName>
</protein>
<evidence type="ECO:0000313" key="2">
    <source>
        <dbReference type="Proteomes" id="UP000034694"/>
    </source>
</evidence>
<proteinExistence type="predicted"/>
<dbReference type="InterPro" id="IPR056209">
    <property type="entry name" value="SU10_adaptor"/>
</dbReference>
<accession>A0A0G1X6R4</accession>
<name>A0A0G1X6R4_9BACT</name>
<dbReference type="EMBL" id="LCPK01000004">
    <property type="protein sequence ID" value="KKU98303.1"/>
    <property type="molecule type" value="Genomic_DNA"/>
</dbReference>
<organism evidence="1 2">
    <name type="scientific">Candidatus Amesbacteria bacterium GW2011_GWB1_48_13</name>
    <dbReference type="NCBI Taxonomy" id="1618362"/>
    <lineage>
        <taxon>Bacteria</taxon>
        <taxon>Candidatus Amesiibacteriota</taxon>
    </lineage>
</organism>
<gene>
    <name evidence="1" type="ORF">UY28_C0004G0041</name>
</gene>